<dbReference type="OrthoDB" id="766386at2759"/>
<dbReference type="AlphaFoldDB" id="A0A8X7UI52"/>
<feature type="region of interest" description="Disordered" evidence="1">
    <location>
        <begin position="154"/>
        <end position="190"/>
    </location>
</feature>
<dbReference type="PANTHER" id="PTHR33349">
    <property type="entry name" value="EMB|CAB62594.1"/>
    <property type="match status" value="1"/>
</dbReference>
<dbReference type="SMART" id="SM01054">
    <property type="entry name" value="CaM_binding"/>
    <property type="match status" value="1"/>
</dbReference>
<sequence>MAEETVHLPDSPYVNRSWRRISTRKLSFLYTEEKILPNYLKSTGSCHDVCKYGTKQHEAQDRSTTVSPLKRVNRSFSGTLSFDSPLKKKKALTKSVLNPSLGSGKTKKTTLHDSFKTIGVSRRRELEMVEHNKRVTALKLKSVAQTAAIALRRSTINRKKTNGGSEAEEPKKEVVSSKRCSSSLKTKKESNVPLVDETCKDLAEEKTLYVIKMRTENETVESDDQNQRCVMDSPTDDPKSQEEGECIVTEADDESSQEEEDENMSFSEDKNTPRQAKSKALSVNSKSMRLRFKRGKFSDVGSQDNTPRKLKFKRSKIVTRADTTTKSSVRRSINTRGTNISNEKEEEQKARSLKVFLKHQGTTQKKRDSRVLLFNKVIKKTANKLVETRKSKVKALVGAFESVISLQEKEKLLSNSITLKTSRSALLRMQMVRRFRQTSPLERVLQNTRSKNDARSPIQRQPLHRRQLARALGKLLIYCSGCTQGAAGFSAAQFESLMGNLIEKKQDNGLAKENVFEKETFFVGGK</sequence>
<comment type="caution">
    <text evidence="3">The sequence shown here is derived from an EMBL/GenBank/DDBJ whole genome shotgun (WGS) entry which is preliminary data.</text>
</comment>
<feature type="compositionally biased region" description="Acidic residues" evidence="1">
    <location>
        <begin position="250"/>
        <end position="263"/>
    </location>
</feature>
<reference evidence="3 4" key="1">
    <citation type="submission" date="2020-02" db="EMBL/GenBank/DDBJ databases">
        <authorList>
            <person name="Ma Q."/>
            <person name="Huang Y."/>
            <person name="Song X."/>
            <person name="Pei D."/>
        </authorList>
    </citation>
    <scope>NUCLEOTIDE SEQUENCE [LARGE SCALE GENOMIC DNA]</scope>
    <source>
        <strain evidence="3">Sxm20200214</strain>
        <tissue evidence="3">Leaf</tissue>
    </source>
</reference>
<evidence type="ECO:0000256" key="1">
    <source>
        <dbReference type="SAM" id="MobiDB-lite"/>
    </source>
</evidence>
<proteinExistence type="predicted"/>
<evidence type="ECO:0000313" key="3">
    <source>
        <dbReference type="EMBL" id="KAG2279662.1"/>
    </source>
</evidence>
<organism evidence="3 4">
    <name type="scientific">Brassica carinata</name>
    <name type="common">Ethiopian mustard</name>
    <name type="synonym">Abyssinian cabbage</name>
    <dbReference type="NCBI Taxonomy" id="52824"/>
    <lineage>
        <taxon>Eukaryota</taxon>
        <taxon>Viridiplantae</taxon>
        <taxon>Streptophyta</taxon>
        <taxon>Embryophyta</taxon>
        <taxon>Tracheophyta</taxon>
        <taxon>Spermatophyta</taxon>
        <taxon>Magnoliopsida</taxon>
        <taxon>eudicotyledons</taxon>
        <taxon>Gunneridae</taxon>
        <taxon>Pentapetalae</taxon>
        <taxon>rosids</taxon>
        <taxon>malvids</taxon>
        <taxon>Brassicales</taxon>
        <taxon>Brassicaceae</taxon>
        <taxon>Brassiceae</taxon>
        <taxon>Brassica</taxon>
    </lineage>
</organism>
<feature type="region of interest" description="Disordered" evidence="1">
    <location>
        <begin position="218"/>
        <end position="285"/>
    </location>
</feature>
<protein>
    <recommendedName>
        <fullName evidence="2">Calmodulin-binding domain-containing protein</fullName>
    </recommendedName>
</protein>
<dbReference type="EMBL" id="JAAMPC010000011">
    <property type="protein sequence ID" value="KAG2279662.1"/>
    <property type="molecule type" value="Genomic_DNA"/>
</dbReference>
<dbReference type="InterPro" id="IPR012417">
    <property type="entry name" value="CaM-bd_dom_pln"/>
</dbReference>
<feature type="domain" description="Calmodulin-binding" evidence="2">
    <location>
        <begin position="286"/>
        <end position="405"/>
    </location>
</feature>
<accession>A0A8X7UI52</accession>
<dbReference type="Proteomes" id="UP000886595">
    <property type="component" value="Unassembled WGS sequence"/>
</dbReference>
<dbReference type="Pfam" id="PF07839">
    <property type="entry name" value="CaM_binding"/>
    <property type="match status" value="1"/>
</dbReference>
<gene>
    <name evidence="3" type="ORF">Bca52824_050882</name>
</gene>
<keyword evidence="4" id="KW-1185">Reference proteome</keyword>
<evidence type="ECO:0000313" key="4">
    <source>
        <dbReference type="Proteomes" id="UP000886595"/>
    </source>
</evidence>
<name>A0A8X7UI52_BRACI</name>
<dbReference type="GO" id="GO:0005516">
    <property type="term" value="F:calmodulin binding"/>
    <property type="evidence" value="ECO:0007669"/>
    <property type="project" value="InterPro"/>
</dbReference>
<evidence type="ECO:0000259" key="2">
    <source>
        <dbReference type="SMART" id="SM01054"/>
    </source>
</evidence>
<dbReference type="PANTHER" id="PTHR33349:SF9">
    <property type="entry name" value="CALMODULIN-BINDING DOMAIN-CONTAINING PROTEIN"/>
    <property type="match status" value="1"/>
</dbReference>